<dbReference type="Gene3D" id="3.40.630.30">
    <property type="match status" value="1"/>
</dbReference>
<proteinExistence type="predicted"/>
<accession>A0A940WJA3</accession>
<dbReference type="AlphaFoldDB" id="A0A940WJA3"/>
<keyword evidence="3" id="KW-1185">Reference proteome</keyword>
<evidence type="ECO:0000259" key="1">
    <source>
        <dbReference type="PROSITE" id="PS51186"/>
    </source>
</evidence>
<dbReference type="EMBL" id="JAFCNB010000003">
    <property type="protein sequence ID" value="MBP2703863.1"/>
    <property type="molecule type" value="Genomic_DNA"/>
</dbReference>
<dbReference type="RefSeq" id="WP_210155134.1">
    <property type="nucleotide sequence ID" value="NZ_JAFCNB010000003.1"/>
</dbReference>
<protein>
    <submittedName>
        <fullName evidence="2">GNAT family N-acetyltransferase</fullName>
    </submittedName>
</protein>
<dbReference type="InterPro" id="IPR013653">
    <property type="entry name" value="GCN5-like_dom"/>
</dbReference>
<organism evidence="2 3">
    <name type="scientific">Microbispora oryzae</name>
    <dbReference type="NCBI Taxonomy" id="2806554"/>
    <lineage>
        <taxon>Bacteria</taxon>
        <taxon>Bacillati</taxon>
        <taxon>Actinomycetota</taxon>
        <taxon>Actinomycetes</taxon>
        <taxon>Streptosporangiales</taxon>
        <taxon>Streptosporangiaceae</taxon>
        <taxon>Microbispora</taxon>
    </lineage>
</organism>
<dbReference type="InterPro" id="IPR000182">
    <property type="entry name" value="GNAT_dom"/>
</dbReference>
<gene>
    <name evidence="2" type="ORF">JOL79_08595</name>
</gene>
<feature type="domain" description="N-acetyltransferase" evidence="1">
    <location>
        <begin position="106"/>
        <end position="270"/>
    </location>
</feature>
<reference evidence="2" key="1">
    <citation type="submission" date="2021-02" db="EMBL/GenBank/DDBJ databases">
        <title>Draft genome sequence of Microbispora sp. RL4-1S isolated from rice leaves in Thailand.</title>
        <authorList>
            <person name="Muangham S."/>
            <person name="Duangmal K."/>
        </authorList>
    </citation>
    <scope>NUCLEOTIDE SEQUENCE</scope>
    <source>
        <strain evidence="2">RL4-1S</strain>
    </source>
</reference>
<name>A0A940WJA3_9ACTN</name>
<dbReference type="Proteomes" id="UP000674234">
    <property type="component" value="Unassembled WGS sequence"/>
</dbReference>
<dbReference type="InterPro" id="IPR016181">
    <property type="entry name" value="Acyl_CoA_acyltransferase"/>
</dbReference>
<dbReference type="SUPFAM" id="SSF55729">
    <property type="entry name" value="Acyl-CoA N-acyltransferases (Nat)"/>
    <property type="match status" value="1"/>
</dbReference>
<dbReference type="Pfam" id="PF08445">
    <property type="entry name" value="FR47"/>
    <property type="match status" value="1"/>
</dbReference>
<evidence type="ECO:0000313" key="2">
    <source>
        <dbReference type="EMBL" id="MBP2703863.1"/>
    </source>
</evidence>
<dbReference type="PROSITE" id="PS51186">
    <property type="entry name" value="GNAT"/>
    <property type="match status" value="1"/>
</dbReference>
<evidence type="ECO:0000313" key="3">
    <source>
        <dbReference type="Proteomes" id="UP000674234"/>
    </source>
</evidence>
<dbReference type="GO" id="GO:0016747">
    <property type="term" value="F:acyltransferase activity, transferring groups other than amino-acyl groups"/>
    <property type="evidence" value="ECO:0007669"/>
    <property type="project" value="InterPro"/>
</dbReference>
<comment type="caution">
    <text evidence="2">The sequence shown here is derived from an EMBL/GenBank/DDBJ whole genome shotgun (WGS) entry which is preliminary data.</text>
</comment>
<sequence>MRELHTAAEVVAASEDDALIVWAAQDIGADRRTDRETDRPGHDGPLGQVRAWAHGDAVVVASPRVSRRDRMAVRGRPADAMPLIRHALAQVGPAYRPFGDADLIEELVRGVPELALLGGFSWMTTTAQPPSEKSPAPASPGPAWLEADAEPEVTRLLKAAHPDSYAMPGVPGVRRWAGVRDAGGDLVAVAADAWPAPTVGLLAGVATAVHARGRGLGERVCRFLTGELLAEHGRVALMVDDWNTGAVGLYGRLGFARRRVAAAIVGVPPV</sequence>